<feature type="transmembrane region" description="Helical" evidence="1">
    <location>
        <begin position="107"/>
        <end position="124"/>
    </location>
</feature>
<dbReference type="EnsemblMetazoa" id="GBRI012698-RA">
    <property type="protein sequence ID" value="GBRI012698-PA"/>
    <property type="gene ID" value="GBRI012698"/>
</dbReference>
<organism evidence="2 3">
    <name type="scientific">Glossina brevipalpis</name>
    <dbReference type="NCBI Taxonomy" id="37001"/>
    <lineage>
        <taxon>Eukaryota</taxon>
        <taxon>Metazoa</taxon>
        <taxon>Ecdysozoa</taxon>
        <taxon>Arthropoda</taxon>
        <taxon>Hexapoda</taxon>
        <taxon>Insecta</taxon>
        <taxon>Pterygota</taxon>
        <taxon>Neoptera</taxon>
        <taxon>Endopterygota</taxon>
        <taxon>Diptera</taxon>
        <taxon>Brachycera</taxon>
        <taxon>Muscomorpha</taxon>
        <taxon>Hippoboscoidea</taxon>
        <taxon>Glossinidae</taxon>
        <taxon>Glossina</taxon>
    </lineage>
</organism>
<accession>A0A1A9WAX0</accession>
<dbReference type="AlphaFoldDB" id="A0A1A9WAX0"/>
<evidence type="ECO:0000256" key="1">
    <source>
        <dbReference type="SAM" id="Phobius"/>
    </source>
</evidence>
<reference evidence="2" key="2">
    <citation type="submission" date="2020-05" db="UniProtKB">
        <authorList>
            <consortium name="EnsemblMetazoa"/>
        </authorList>
    </citation>
    <scope>IDENTIFICATION</scope>
    <source>
        <strain evidence="2">IAEA</strain>
    </source>
</reference>
<feature type="transmembrane region" description="Helical" evidence="1">
    <location>
        <begin position="65"/>
        <end position="86"/>
    </location>
</feature>
<dbReference type="Proteomes" id="UP000091820">
    <property type="component" value="Unassembled WGS sequence"/>
</dbReference>
<evidence type="ECO:0000313" key="3">
    <source>
        <dbReference type="Proteomes" id="UP000091820"/>
    </source>
</evidence>
<proteinExistence type="predicted"/>
<reference evidence="3" key="1">
    <citation type="submission" date="2014-03" db="EMBL/GenBank/DDBJ databases">
        <authorList>
            <person name="Aksoy S."/>
            <person name="Warren W."/>
            <person name="Wilson R.K."/>
        </authorList>
    </citation>
    <scope>NUCLEOTIDE SEQUENCE [LARGE SCALE GENOMIC DNA]</scope>
    <source>
        <strain evidence="3">IAEA</strain>
    </source>
</reference>
<keyword evidence="1" id="KW-0472">Membrane</keyword>
<sequence>MKAKINPIAMCMYPNLSLITTIRVVIIMVMISNLLLINSVRLNTKVNLTWSSVTMFTDTPRRFQSVFNGLYMARFPTLIYMMGFAISRQTLSDTHPEKYNHQKILRTNMATWTFCLPATIFIIICDQSANNTLHKFQIKPNNRFTGDSNDCLLNFRVIGVPILQKKHSLAETKTFHSTGPLNFPMAVE</sequence>
<keyword evidence="1" id="KW-1133">Transmembrane helix</keyword>
<protein>
    <submittedName>
        <fullName evidence="2">Uncharacterized protein</fullName>
    </submittedName>
</protein>
<keyword evidence="3" id="KW-1185">Reference proteome</keyword>
<name>A0A1A9WAX0_9MUSC</name>
<evidence type="ECO:0000313" key="2">
    <source>
        <dbReference type="EnsemblMetazoa" id="GBRI012698-PA"/>
    </source>
</evidence>
<keyword evidence="1" id="KW-0812">Transmembrane</keyword>
<feature type="transmembrane region" description="Helical" evidence="1">
    <location>
        <begin position="12"/>
        <end position="37"/>
    </location>
</feature>
<dbReference type="VEuPathDB" id="VectorBase:GBRI012698"/>